<feature type="transmembrane region" description="Helical" evidence="5">
    <location>
        <begin position="249"/>
        <end position="269"/>
    </location>
</feature>
<dbReference type="InterPro" id="IPR000276">
    <property type="entry name" value="GPCR_Rhodpsn"/>
</dbReference>
<evidence type="ECO:0000256" key="1">
    <source>
        <dbReference type="ARBA" id="ARBA00004370"/>
    </source>
</evidence>
<evidence type="ECO:0000256" key="4">
    <source>
        <dbReference type="ARBA" id="ARBA00023136"/>
    </source>
</evidence>
<comment type="subcellular location">
    <subcellularLocation>
        <location evidence="1">Membrane</location>
    </subcellularLocation>
</comment>
<evidence type="ECO:0000256" key="3">
    <source>
        <dbReference type="ARBA" id="ARBA00022989"/>
    </source>
</evidence>
<name>A0AA39IEJ3_9BILA</name>
<dbReference type="InterPro" id="IPR017452">
    <property type="entry name" value="GPCR_Rhodpsn_7TM"/>
</dbReference>
<dbReference type="GO" id="GO:0016020">
    <property type="term" value="C:membrane"/>
    <property type="evidence" value="ECO:0007669"/>
    <property type="project" value="UniProtKB-SubCell"/>
</dbReference>
<evidence type="ECO:0000313" key="7">
    <source>
        <dbReference type="EMBL" id="KAK0422950.1"/>
    </source>
</evidence>
<keyword evidence="8" id="KW-1185">Reference proteome</keyword>
<feature type="transmembrane region" description="Helical" evidence="5">
    <location>
        <begin position="80"/>
        <end position="103"/>
    </location>
</feature>
<dbReference type="CDD" id="cd00637">
    <property type="entry name" value="7tm_classA_rhodopsin-like"/>
    <property type="match status" value="1"/>
</dbReference>
<feature type="transmembrane region" description="Helical" evidence="5">
    <location>
        <begin position="210"/>
        <end position="237"/>
    </location>
</feature>
<dbReference type="InterPro" id="IPR047130">
    <property type="entry name" value="7TM_GPCR_Srsx_nematod"/>
</dbReference>
<keyword evidence="4 5" id="KW-0472">Membrane</keyword>
<protein>
    <recommendedName>
        <fullName evidence="6">G-protein coupled receptors family 1 profile domain-containing protein</fullName>
    </recommendedName>
</protein>
<keyword evidence="3 5" id="KW-1133">Transmembrane helix</keyword>
<comment type="caution">
    <text evidence="7">The sequence shown here is derived from an EMBL/GenBank/DDBJ whole genome shotgun (WGS) entry which is preliminary data.</text>
</comment>
<feature type="transmembrane region" description="Helical" evidence="5">
    <location>
        <begin position="39"/>
        <end position="60"/>
    </location>
</feature>
<dbReference type="EMBL" id="JAUCMV010000001">
    <property type="protein sequence ID" value="KAK0422950.1"/>
    <property type="molecule type" value="Genomic_DNA"/>
</dbReference>
<gene>
    <name evidence="7" type="ORF">QR680_007890</name>
</gene>
<keyword evidence="2 5" id="KW-0812">Transmembrane</keyword>
<sequence length="302" mass="34128">MEESAVKGIVILLLSTFGLFGNFNIVIATCRKRKLRNKAGILISLLAVYDTICLVMEMGGGVRMITGVILDRATCFRTNIVYFCTQMISASTLIGLASDRLMAVSVPVRYIYHHVVYTLIFASVPGVILSAIFTILGIIHLGEDNIVTPVCLPANLLPPWIQEYSNWSLISMHSIVVIIYSSAYLVLFFQKRRHLKKSDLLSSLENHERAMKSITAFLVVFIVSWFLNRIIFIVIAPMKDYTHSICIDIIKTSAAVPVLISYSHCYYVYFWRSSEYRAAFIEQLTMCGVLKRKVYRTPVTSL</sequence>
<evidence type="ECO:0000259" key="6">
    <source>
        <dbReference type="PROSITE" id="PS50262"/>
    </source>
</evidence>
<feature type="transmembrane region" description="Helical" evidence="5">
    <location>
        <begin position="6"/>
        <end position="27"/>
    </location>
</feature>
<dbReference type="PANTHER" id="PTHR23360">
    <property type="entry name" value="G-PROTEIN COUPLED RECEPTORS FAMILY 1 PROFILE DOMAIN-CONTAINING PROTEIN-RELATED"/>
    <property type="match status" value="1"/>
</dbReference>
<dbReference type="Gene3D" id="1.20.1070.10">
    <property type="entry name" value="Rhodopsin 7-helix transmembrane proteins"/>
    <property type="match status" value="1"/>
</dbReference>
<dbReference type="Pfam" id="PF10320">
    <property type="entry name" value="7TM_GPCR_Srsx"/>
    <property type="match status" value="1"/>
</dbReference>
<dbReference type="PANTHER" id="PTHR23360:SF37">
    <property type="entry name" value="G-PROTEIN COUPLED RECEPTORS FAMILY 1 PROFILE DOMAIN-CONTAINING PROTEIN"/>
    <property type="match status" value="1"/>
</dbReference>
<feature type="transmembrane region" description="Helical" evidence="5">
    <location>
        <begin position="115"/>
        <end position="139"/>
    </location>
</feature>
<dbReference type="Proteomes" id="UP001175271">
    <property type="component" value="Unassembled WGS sequence"/>
</dbReference>
<reference evidence="7" key="1">
    <citation type="submission" date="2023-06" db="EMBL/GenBank/DDBJ databases">
        <title>Genomic analysis of the entomopathogenic nematode Steinernema hermaphroditum.</title>
        <authorList>
            <person name="Schwarz E.M."/>
            <person name="Heppert J.K."/>
            <person name="Baniya A."/>
            <person name="Schwartz H.T."/>
            <person name="Tan C.-H."/>
            <person name="Antoshechkin I."/>
            <person name="Sternberg P.W."/>
            <person name="Goodrich-Blair H."/>
            <person name="Dillman A.R."/>
        </authorList>
    </citation>
    <scope>NUCLEOTIDE SEQUENCE</scope>
    <source>
        <strain evidence="7">PS9179</strain>
        <tissue evidence="7">Whole animal</tissue>
    </source>
</reference>
<feature type="transmembrane region" description="Helical" evidence="5">
    <location>
        <begin position="167"/>
        <end position="189"/>
    </location>
</feature>
<evidence type="ECO:0000256" key="2">
    <source>
        <dbReference type="ARBA" id="ARBA00022692"/>
    </source>
</evidence>
<dbReference type="AlphaFoldDB" id="A0AA39IEJ3"/>
<evidence type="ECO:0000313" key="8">
    <source>
        <dbReference type="Proteomes" id="UP001175271"/>
    </source>
</evidence>
<accession>A0AA39IEJ3</accession>
<evidence type="ECO:0000256" key="5">
    <source>
        <dbReference type="SAM" id="Phobius"/>
    </source>
</evidence>
<organism evidence="7 8">
    <name type="scientific">Steinernema hermaphroditum</name>
    <dbReference type="NCBI Taxonomy" id="289476"/>
    <lineage>
        <taxon>Eukaryota</taxon>
        <taxon>Metazoa</taxon>
        <taxon>Ecdysozoa</taxon>
        <taxon>Nematoda</taxon>
        <taxon>Chromadorea</taxon>
        <taxon>Rhabditida</taxon>
        <taxon>Tylenchina</taxon>
        <taxon>Panagrolaimomorpha</taxon>
        <taxon>Strongyloidoidea</taxon>
        <taxon>Steinernematidae</taxon>
        <taxon>Steinernema</taxon>
    </lineage>
</organism>
<dbReference type="SUPFAM" id="SSF81321">
    <property type="entry name" value="Family A G protein-coupled receptor-like"/>
    <property type="match status" value="1"/>
</dbReference>
<dbReference type="GO" id="GO:0004930">
    <property type="term" value="F:G protein-coupled receptor activity"/>
    <property type="evidence" value="ECO:0007669"/>
    <property type="project" value="InterPro"/>
</dbReference>
<dbReference type="InterPro" id="IPR019424">
    <property type="entry name" value="7TM_GPCR_Srsx"/>
</dbReference>
<feature type="domain" description="G-protein coupled receptors family 1 profile" evidence="6">
    <location>
        <begin position="21"/>
        <end position="269"/>
    </location>
</feature>
<dbReference type="PROSITE" id="PS50262">
    <property type="entry name" value="G_PROTEIN_RECEP_F1_2"/>
    <property type="match status" value="1"/>
</dbReference>
<proteinExistence type="predicted"/>
<dbReference type="SMART" id="SM01381">
    <property type="entry name" value="7TM_GPCR_Srsx"/>
    <property type="match status" value="1"/>
</dbReference>